<protein>
    <submittedName>
        <fullName evidence="4">Beta-lactamase/transpeptidase-like protein</fullName>
    </submittedName>
</protein>
<dbReference type="SUPFAM" id="SSF56601">
    <property type="entry name" value="beta-lactamase/transpeptidase-like"/>
    <property type="match status" value="1"/>
</dbReference>
<organism evidence="4 5">
    <name type="scientific">Aspergillus leporis</name>
    <dbReference type="NCBI Taxonomy" id="41062"/>
    <lineage>
        <taxon>Eukaryota</taxon>
        <taxon>Fungi</taxon>
        <taxon>Dikarya</taxon>
        <taxon>Ascomycota</taxon>
        <taxon>Pezizomycotina</taxon>
        <taxon>Eurotiomycetes</taxon>
        <taxon>Eurotiomycetidae</taxon>
        <taxon>Eurotiales</taxon>
        <taxon>Aspergillaceae</taxon>
        <taxon>Aspergillus</taxon>
        <taxon>Aspergillus subgen. Circumdati</taxon>
    </lineage>
</organism>
<dbReference type="EMBL" id="ML732162">
    <property type="protein sequence ID" value="KAB8078070.1"/>
    <property type="molecule type" value="Genomic_DNA"/>
</dbReference>
<evidence type="ECO:0000313" key="5">
    <source>
        <dbReference type="Proteomes" id="UP000326565"/>
    </source>
</evidence>
<dbReference type="OrthoDB" id="10250282at2759"/>
<accession>A0A5N5XG80</accession>
<evidence type="ECO:0000313" key="4">
    <source>
        <dbReference type="EMBL" id="KAB8078070.1"/>
    </source>
</evidence>
<dbReference type="Pfam" id="PF26335">
    <property type="entry name" value="ARB_00930_C"/>
    <property type="match status" value="1"/>
</dbReference>
<dbReference type="Gene3D" id="3.40.710.10">
    <property type="entry name" value="DD-peptidase/beta-lactamase superfamily"/>
    <property type="match status" value="1"/>
</dbReference>
<keyword evidence="5" id="KW-1185">Reference proteome</keyword>
<dbReference type="InterPro" id="IPR058664">
    <property type="entry name" value="ARB_00930-like_C"/>
</dbReference>
<keyword evidence="1" id="KW-0732">Signal</keyword>
<dbReference type="Pfam" id="PF00144">
    <property type="entry name" value="Beta-lactamase"/>
    <property type="match status" value="1"/>
</dbReference>
<dbReference type="InterPro" id="IPR001466">
    <property type="entry name" value="Beta-lactam-related"/>
</dbReference>
<dbReference type="AlphaFoldDB" id="A0A5N5XG80"/>
<dbReference type="PANTHER" id="PTHR22935:SF97">
    <property type="entry name" value="BETA-LACTAMASE-RELATED DOMAIN-CONTAINING PROTEIN"/>
    <property type="match status" value="1"/>
</dbReference>
<name>A0A5N5XG80_9EURO</name>
<sequence>MYRSLVYLFVFILTNAARATGDCPLLGPVYPAPKQLPSSIAFNAAKSNFSGMIDEAIRSAKGFERSAFEADTTSFTLQLFSVKDSAPLFQYYYTSPLTHKATTGVRAVDENTVFRIGSVTKLWTVFLCLIEKGNAPFHEPVSKYVPELRAAAEDLQRNATGKDDHIDYMCWEEVTIGELASQLSGIARQYAFGDLAFGASKLVPVGFSQLPEEDIPPCGTPSQPCSKTQFFEGLLKRHPIVPSASTPIYSNAAFQLLAYALEGMTGRSFQDILQKDLIDILGLSRSSHKKPADEHGIIPLNASTSLWSLDISEEMPAGGLYSSIKDMVTLGRAILNSTLLPSSLTRQWLKPASHTSSLAYSVGAPWEIYSLTESRVIHLYTKSGQIGLYSSILALSPDHNVGYAILAAGPGATAVTTVVSDFIATTVVPAFEQAAKEEAQHQFSGTYALSRGLNCSIAITADESPGLKVAQWINNSQNILEAIKAAWGLTEAADISLRLYPTGLQTSGRISFRAVIPSLHQGSSQGTGPFTRSCTTWMAVDGMVYGSVGVDEFVFDVDDKGKAVAVSPRAMRVSLPRV</sequence>
<evidence type="ECO:0000259" key="3">
    <source>
        <dbReference type="Pfam" id="PF26335"/>
    </source>
</evidence>
<evidence type="ECO:0000256" key="1">
    <source>
        <dbReference type="SAM" id="SignalP"/>
    </source>
</evidence>
<dbReference type="PANTHER" id="PTHR22935">
    <property type="entry name" value="PENICILLIN-BINDING PROTEIN"/>
    <property type="match status" value="1"/>
</dbReference>
<gene>
    <name evidence="4" type="ORF">BDV29DRAFT_197754</name>
</gene>
<dbReference type="InterPro" id="IPR012338">
    <property type="entry name" value="Beta-lactam/transpept-like"/>
</dbReference>
<feature type="chain" id="PRO_5025023331" evidence="1">
    <location>
        <begin position="20"/>
        <end position="578"/>
    </location>
</feature>
<feature type="signal peptide" evidence="1">
    <location>
        <begin position="1"/>
        <end position="19"/>
    </location>
</feature>
<evidence type="ECO:0000259" key="2">
    <source>
        <dbReference type="Pfam" id="PF00144"/>
    </source>
</evidence>
<feature type="domain" description="Beta-lactamase-like ARB-00930-like C-terminal" evidence="3">
    <location>
        <begin position="435"/>
        <end position="577"/>
    </location>
</feature>
<proteinExistence type="predicted"/>
<dbReference type="InterPro" id="IPR051478">
    <property type="entry name" value="Beta-lactamase-like_AB/R"/>
</dbReference>
<dbReference type="Proteomes" id="UP000326565">
    <property type="component" value="Unassembled WGS sequence"/>
</dbReference>
<feature type="domain" description="Beta-lactamase-related" evidence="2">
    <location>
        <begin position="101"/>
        <end position="412"/>
    </location>
</feature>
<reference evidence="4 5" key="1">
    <citation type="submission" date="2019-04" db="EMBL/GenBank/DDBJ databases">
        <title>Friends and foes A comparative genomics study of 23 Aspergillus species from section Flavi.</title>
        <authorList>
            <consortium name="DOE Joint Genome Institute"/>
            <person name="Kjaerbolling I."/>
            <person name="Vesth T."/>
            <person name="Frisvad J.C."/>
            <person name="Nybo J.L."/>
            <person name="Theobald S."/>
            <person name="Kildgaard S."/>
            <person name="Isbrandt T."/>
            <person name="Kuo A."/>
            <person name="Sato A."/>
            <person name="Lyhne E.K."/>
            <person name="Kogle M.E."/>
            <person name="Wiebenga A."/>
            <person name="Kun R.S."/>
            <person name="Lubbers R.J."/>
            <person name="Makela M.R."/>
            <person name="Barry K."/>
            <person name="Chovatia M."/>
            <person name="Clum A."/>
            <person name="Daum C."/>
            <person name="Haridas S."/>
            <person name="He G."/>
            <person name="LaButti K."/>
            <person name="Lipzen A."/>
            <person name="Mondo S."/>
            <person name="Riley R."/>
            <person name="Salamov A."/>
            <person name="Simmons B.A."/>
            <person name="Magnuson J.K."/>
            <person name="Henrissat B."/>
            <person name="Mortensen U.H."/>
            <person name="Larsen T.O."/>
            <person name="Devries R.P."/>
            <person name="Grigoriev I.V."/>
            <person name="Machida M."/>
            <person name="Baker S.E."/>
            <person name="Andersen M.R."/>
        </authorList>
    </citation>
    <scope>NUCLEOTIDE SEQUENCE [LARGE SCALE GENOMIC DNA]</scope>
    <source>
        <strain evidence="4 5">CBS 151.66</strain>
    </source>
</reference>